<dbReference type="Proteomes" id="UP001497382">
    <property type="component" value="Unassembled WGS sequence"/>
</dbReference>
<comment type="caution">
    <text evidence="9">The sequence shown here is derived from an EMBL/GenBank/DDBJ whole genome shotgun (WGS) entry which is preliminary data.</text>
</comment>
<dbReference type="InterPro" id="IPR001878">
    <property type="entry name" value="Znf_CCHC"/>
</dbReference>
<feature type="compositionally biased region" description="Basic and acidic residues" evidence="7">
    <location>
        <begin position="71"/>
        <end position="83"/>
    </location>
</feature>
<feature type="compositionally biased region" description="Basic residues" evidence="7">
    <location>
        <begin position="84"/>
        <end position="102"/>
    </location>
</feature>
<feature type="domain" description="CCHC-type" evidence="8">
    <location>
        <begin position="24"/>
        <end position="39"/>
    </location>
</feature>
<dbReference type="Pfam" id="PF13917">
    <property type="entry name" value="zf-CCHC_3"/>
    <property type="match status" value="1"/>
</dbReference>
<feature type="compositionally biased region" description="Basic residues" evidence="7">
    <location>
        <begin position="119"/>
        <end position="153"/>
    </location>
</feature>
<dbReference type="PANTHER" id="PTHR31437:SF1">
    <property type="entry name" value="PROTEIN SREK1IP1"/>
    <property type="match status" value="1"/>
</dbReference>
<dbReference type="PROSITE" id="PS50158">
    <property type="entry name" value="ZF_CCHC"/>
    <property type="match status" value="1"/>
</dbReference>
<organism evidence="9 10">
    <name type="scientific">Larinioides sclopetarius</name>
    <dbReference type="NCBI Taxonomy" id="280406"/>
    <lineage>
        <taxon>Eukaryota</taxon>
        <taxon>Metazoa</taxon>
        <taxon>Ecdysozoa</taxon>
        <taxon>Arthropoda</taxon>
        <taxon>Chelicerata</taxon>
        <taxon>Arachnida</taxon>
        <taxon>Araneae</taxon>
        <taxon>Araneomorphae</taxon>
        <taxon>Entelegynae</taxon>
        <taxon>Araneoidea</taxon>
        <taxon>Araneidae</taxon>
        <taxon>Larinioides</taxon>
    </lineage>
</organism>
<keyword evidence="3" id="KW-0862">Zinc</keyword>
<accession>A0AAV2B0L3</accession>
<comment type="function">
    <text evidence="4">Possible splicing regulator involved in the control of cellular survival.</text>
</comment>
<evidence type="ECO:0000256" key="6">
    <source>
        <dbReference type="PROSITE-ProRule" id="PRU00047"/>
    </source>
</evidence>
<evidence type="ECO:0000256" key="1">
    <source>
        <dbReference type="ARBA" id="ARBA00022723"/>
    </source>
</evidence>
<keyword evidence="2 6" id="KW-0863">Zinc-finger</keyword>
<evidence type="ECO:0000256" key="3">
    <source>
        <dbReference type="ARBA" id="ARBA00022833"/>
    </source>
</evidence>
<evidence type="ECO:0000256" key="4">
    <source>
        <dbReference type="ARBA" id="ARBA00037746"/>
    </source>
</evidence>
<evidence type="ECO:0000313" key="9">
    <source>
        <dbReference type="EMBL" id="CAL1289813.1"/>
    </source>
</evidence>
<name>A0AAV2B0L3_9ARAC</name>
<dbReference type="GO" id="GO:0003676">
    <property type="term" value="F:nucleic acid binding"/>
    <property type="evidence" value="ECO:0007669"/>
    <property type="project" value="InterPro"/>
</dbReference>
<evidence type="ECO:0000313" key="10">
    <source>
        <dbReference type="Proteomes" id="UP001497382"/>
    </source>
</evidence>
<gene>
    <name evidence="9" type="ORF">LARSCL_LOCUS16144</name>
</gene>
<dbReference type="EMBL" id="CAXIEN010000255">
    <property type="protein sequence ID" value="CAL1289813.1"/>
    <property type="molecule type" value="Genomic_DNA"/>
</dbReference>
<protein>
    <recommendedName>
        <fullName evidence="5">Protein SREK1IP1</fullName>
    </recommendedName>
</protein>
<dbReference type="PANTHER" id="PTHR31437">
    <property type="entry name" value="SREK1IP1 FAMILY MEMBER"/>
    <property type="match status" value="1"/>
</dbReference>
<dbReference type="AlphaFoldDB" id="A0AAV2B0L3"/>
<sequence length="153" mass="17926">MDHSLKDLMARLTNQTVDNIRPACKKCGYPGHFTYQCRNFLKINPDKDIVLDISSTSSESEEDFISPLTQLREEEKKTEEKERKKSSKHSKSKKRHRSRSPHRSSSESDSESDSDSSSKKHKKKKHKKKHKHHKTSHKKKKSKKSHKHHRESS</sequence>
<keyword evidence="10" id="KW-1185">Reference proteome</keyword>
<evidence type="ECO:0000256" key="7">
    <source>
        <dbReference type="SAM" id="MobiDB-lite"/>
    </source>
</evidence>
<proteinExistence type="predicted"/>
<evidence type="ECO:0000259" key="8">
    <source>
        <dbReference type="PROSITE" id="PS50158"/>
    </source>
</evidence>
<dbReference type="GO" id="GO:0008270">
    <property type="term" value="F:zinc ion binding"/>
    <property type="evidence" value="ECO:0007669"/>
    <property type="project" value="UniProtKB-KW"/>
</dbReference>
<feature type="region of interest" description="Disordered" evidence="7">
    <location>
        <begin position="54"/>
        <end position="153"/>
    </location>
</feature>
<reference evidence="9 10" key="1">
    <citation type="submission" date="2024-04" db="EMBL/GenBank/DDBJ databases">
        <authorList>
            <person name="Rising A."/>
            <person name="Reimegard J."/>
            <person name="Sonavane S."/>
            <person name="Akerstrom W."/>
            <person name="Nylinder S."/>
            <person name="Hedman E."/>
            <person name="Kallberg Y."/>
        </authorList>
    </citation>
    <scope>NUCLEOTIDE SEQUENCE [LARGE SCALE GENOMIC DNA]</scope>
</reference>
<evidence type="ECO:0000256" key="5">
    <source>
        <dbReference type="ARBA" id="ARBA00039180"/>
    </source>
</evidence>
<keyword evidence="1" id="KW-0479">Metal-binding</keyword>
<evidence type="ECO:0000256" key="2">
    <source>
        <dbReference type="ARBA" id="ARBA00022771"/>
    </source>
</evidence>